<dbReference type="eggNOG" id="COG1373">
    <property type="taxonomic scope" value="Bacteria"/>
</dbReference>
<protein>
    <submittedName>
        <fullName evidence="2">Prokaryotic ATPase</fullName>
    </submittedName>
</protein>
<dbReference type="STRING" id="1239962.C943_04067"/>
<dbReference type="EMBL" id="AMZY02000007">
    <property type="protein sequence ID" value="EMS34249.1"/>
    <property type="molecule type" value="Genomic_DNA"/>
</dbReference>
<dbReference type="InParanoid" id="M7XHD0"/>
<organism evidence="2 3">
    <name type="scientific">Mariniradius saccharolyticus AK6</name>
    <dbReference type="NCBI Taxonomy" id="1239962"/>
    <lineage>
        <taxon>Bacteria</taxon>
        <taxon>Pseudomonadati</taxon>
        <taxon>Bacteroidota</taxon>
        <taxon>Cytophagia</taxon>
        <taxon>Cytophagales</taxon>
        <taxon>Cyclobacteriaceae</taxon>
        <taxon>Mariniradius</taxon>
    </lineage>
</organism>
<gene>
    <name evidence="2" type="ORF">C943_04067</name>
</gene>
<dbReference type="SUPFAM" id="SSF52540">
    <property type="entry name" value="P-loop containing nucleoside triphosphate hydrolases"/>
    <property type="match status" value="1"/>
</dbReference>
<accession>M7XHD0</accession>
<dbReference type="SMART" id="SM00382">
    <property type="entry name" value="AAA"/>
    <property type="match status" value="1"/>
</dbReference>
<dbReference type="InterPro" id="IPR003593">
    <property type="entry name" value="AAA+_ATPase"/>
</dbReference>
<dbReference type="AlphaFoldDB" id="M7XHD0"/>
<feature type="domain" description="AAA+ ATPase" evidence="1">
    <location>
        <begin position="20"/>
        <end position="138"/>
    </location>
</feature>
<sequence>MERQPIPRLLEAKIQGRLFGKKAILVFGPRQVGKTTLCMEILRKTDLPYTIFYGDDADIREAFAQANGTMLRNLIGDQKIILIDEAQRIPNIGLCLKIIVDQLPDVQVIATGSSSFDLANLSNEPLTGRKYEFFLYPLSFSEMVKHHGFLEEKRHLEHRMLYGYYPEIVTHANQEKELLNLLAGSYLYKDLLMLEGIKKPLILEKLLKALAMQLGSEVNYNELGQIVGADKNTVEKYIDLLEKAFVIFRVPAFNRNVRSELKKGKKIYFYDCGIRNAILKNFNPLSSRLDVGALWENFFLVERMKFLAANNQDAEFYFWRTTAQQEIDFIEESEGNIKAFECKWNPKTKTFFPSTFRDAYPYAALKVVNSGNFEEFTLNR</sequence>
<dbReference type="InterPro" id="IPR041682">
    <property type="entry name" value="AAA_14"/>
</dbReference>
<proteinExistence type="predicted"/>
<name>M7XHD0_9BACT</name>
<dbReference type="RefSeq" id="WP_008625673.1">
    <property type="nucleotide sequence ID" value="NZ_AMZY02000007.1"/>
</dbReference>
<dbReference type="InterPro" id="IPR027417">
    <property type="entry name" value="P-loop_NTPase"/>
</dbReference>
<evidence type="ECO:0000313" key="3">
    <source>
        <dbReference type="Proteomes" id="UP000010953"/>
    </source>
</evidence>
<evidence type="ECO:0000313" key="2">
    <source>
        <dbReference type="EMBL" id="EMS34249.1"/>
    </source>
</evidence>
<dbReference type="Pfam" id="PF13635">
    <property type="entry name" value="DUF4143"/>
    <property type="match status" value="1"/>
</dbReference>
<dbReference type="Pfam" id="PF13173">
    <property type="entry name" value="AAA_14"/>
    <property type="match status" value="1"/>
</dbReference>
<keyword evidence="3" id="KW-1185">Reference proteome</keyword>
<dbReference type="Gene3D" id="3.40.50.300">
    <property type="entry name" value="P-loop containing nucleotide triphosphate hydrolases"/>
    <property type="match status" value="1"/>
</dbReference>
<dbReference type="InterPro" id="IPR025420">
    <property type="entry name" value="DUF4143"/>
</dbReference>
<reference evidence="2" key="1">
    <citation type="submission" date="2013-01" db="EMBL/GenBank/DDBJ databases">
        <title>Genome assembly of Mariniradius saccharolyticus AK6.</title>
        <authorList>
            <person name="Vaidya B."/>
            <person name="Khatri I."/>
            <person name="Tanuku N.R.S."/>
            <person name="Subramanian S."/>
            <person name="Pinnaka A."/>
        </authorList>
    </citation>
    <scope>NUCLEOTIDE SEQUENCE [LARGE SCALE GENOMIC DNA]</scope>
    <source>
        <strain evidence="2">AK6</strain>
    </source>
</reference>
<dbReference type="OrthoDB" id="9778168at2"/>
<dbReference type="PANTHER" id="PTHR43566:SF1">
    <property type="entry name" value="AAA+ ATPASE DOMAIN-CONTAINING PROTEIN"/>
    <property type="match status" value="1"/>
</dbReference>
<dbReference type="Proteomes" id="UP000010953">
    <property type="component" value="Unassembled WGS sequence"/>
</dbReference>
<evidence type="ECO:0000259" key="1">
    <source>
        <dbReference type="SMART" id="SM00382"/>
    </source>
</evidence>
<dbReference type="PANTHER" id="PTHR43566">
    <property type="entry name" value="CONSERVED PROTEIN"/>
    <property type="match status" value="1"/>
</dbReference>
<comment type="caution">
    <text evidence="2">The sequence shown here is derived from an EMBL/GenBank/DDBJ whole genome shotgun (WGS) entry which is preliminary data.</text>
</comment>